<dbReference type="InterPro" id="IPR029016">
    <property type="entry name" value="GAF-like_dom_sf"/>
</dbReference>
<dbReference type="SUPFAM" id="SSF55781">
    <property type="entry name" value="GAF domain-like"/>
    <property type="match status" value="1"/>
</dbReference>
<dbReference type="OrthoDB" id="9762726at2"/>
<dbReference type="CDD" id="cd00009">
    <property type="entry name" value="AAA"/>
    <property type="match status" value="1"/>
</dbReference>
<dbReference type="Proteomes" id="UP000078272">
    <property type="component" value="Unassembled WGS sequence"/>
</dbReference>
<dbReference type="PATRIC" id="fig|401562.3.peg.816"/>
<dbReference type="PROSITE" id="PS00676">
    <property type="entry name" value="SIGMA54_INTERACT_2"/>
    <property type="match status" value="1"/>
</dbReference>
<dbReference type="Gene3D" id="1.10.8.60">
    <property type="match status" value="1"/>
</dbReference>
<dbReference type="InterPro" id="IPR002197">
    <property type="entry name" value="HTH_Fis"/>
</dbReference>
<evidence type="ECO:0000256" key="6">
    <source>
        <dbReference type="ARBA" id="ARBA00023159"/>
    </source>
</evidence>
<dbReference type="Gene3D" id="1.10.10.60">
    <property type="entry name" value="Homeodomain-like"/>
    <property type="match status" value="1"/>
</dbReference>
<accession>A0A175R9D3</accession>
<evidence type="ECO:0000256" key="3">
    <source>
        <dbReference type="ARBA" id="ARBA00023012"/>
    </source>
</evidence>
<evidence type="ECO:0000256" key="7">
    <source>
        <dbReference type="ARBA" id="ARBA00023163"/>
    </source>
</evidence>
<dbReference type="GO" id="GO:0000160">
    <property type="term" value="P:phosphorelay signal transduction system"/>
    <property type="evidence" value="ECO:0007669"/>
    <property type="project" value="UniProtKB-KW"/>
</dbReference>
<evidence type="ECO:0000256" key="2">
    <source>
        <dbReference type="ARBA" id="ARBA00022840"/>
    </source>
</evidence>
<keyword evidence="3" id="KW-0902">Two-component regulatory system</keyword>
<proteinExistence type="predicted"/>
<dbReference type="GO" id="GO:0006355">
    <property type="term" value="P:regulation of DNA-templated transcription"/>
    <property type="evidence" value="ECO:0007669"/>
    <property type="project" value="InterPro"/>
</dbReference>
<dbReference type="EMBL" id="LDPZ01000015">
    <property type="protein sequence ID" value="KTQ96425.1"/>
    <property type="molecule type" value="Genomic_DNA"/>
</dbReference>
<dbReference type="FunFam" id="3.40.50.300:FF:000006">
    <property type="entry name" value="DNA-binding transcriptional regulator NtrC"/>
    <property type="match status" value="1"/>
</dbReference>
<protein>
    <submittedName>
        <fullName evidence="10">ATPase AAA</fullName>
    </submittedName>
</protein>
<reference evidence="10 11" key="1">
    <citation type="journal article" date="2016" name="Front. Microbiol.">
        <title>Genomic Resource of Rice Seed Associated Bacteria.</title>
        <authorList>
            <person name="Midha S."/>
            <person name="Bansal K."/>
            <person name="Sharma S."/>
            <person name="Kumar N."/>
            <person name="Patil P.P."/>
            <person name="Chaudhry V."/>
            <person name="Patil P.B."/>
        </authorList>
    </citation>
    <scope>NUCLEOTIDE SEQUENCE [LARGE SCALE GENOMIC DNA]</scope>
    <source>
        <strain evidence="10 11">NS226</strain>
    </source>
</reference>
<dbReference type="InterPro" id="IPR058031">
    <property type="entry name" value="AAA_lid_NorR"/>
</dbReference>
<dbReference type="Gene3D" id="3.40.50.300">
    <property type="entry name" value="P-loop containing nucleotide triphosphate hydrolases"/>
    <property type="match status" value="1"/>
</dbReference>
<dbReference type="InterPro" id="IPR027417">
    <property type="entry name" value="P-loop_NTPase"/>
</dbReference>
<dbReference type="GO" id="GO:0005524">
    <property type="term" value="F:ATP binding"/>
    <property type="evidence" value="ECO:0007669"/>
    <property type="project" value="UniProtKB-KW"/>
</dbReference>
<keyword evidence="7" id="KW-0804">Transcription</keyword>
<comment type="caution">
    <text evidence="10">The sequence shown here is derived from an EMBL/GenBank/DDBJ whole genome shotgun (WGS) entry which is preliminary data.</text>
</comment>
<dbReference type="PROSITE" id="PS00688">
    <property type="entry name" value="SIGMA54_INTERACT_3"/>
    <property type="match status" value="1"/>
</dbReference>
<dbReference type="Pfam" id="PF02954">
    <property type="entry name" value="HTH_8"/>
    <property type="match status" value="1"/>
</dbReference>
<dbReference type="SMART" id="SM00382">
    <property type="entry name" value="AAA"/>
    <property type="match status" value="1"/>
</dbReference>
<evidence type="ECO:0000256" key="5">
    <source>
        <dbReference type="ARBA" id="ARBA00023125"/>
    </source>
</evidence>
<name>A0A175R9D3_9HYPH</name>
<dbReference type="SUPFAM" id="SSF52540">
    <property type="entry name" value="P-loop containing nucleoside triphosphate hydrolases"/>
    <property type="match status" value="1"/>
</dbReference>
<keyword evidence="1" id="KW-0547">Nucleotide-binding</keyword>
<dbReference type="PANTHER" id="PTHR32071">
    <property type="entry name" value="TRANSCRIPTIONAL REGULATORY PROTEIN"/>
    <property type="match status" value="1"/>
</dbReference>
<dbReference type="InterPro" id="IPR025944">
    <property type="entry name" value="Sigma_54_int_dom_CS"/>
</dbReference>
<dbReference type="Pfam" id="PF00158">
    <property type="entry name" value="Sigma54_activat"/>
    <property type="match status" value="1"/>
</dbReference>
<evidence type="ECO:0000256" key="4">
    <source>
        <dbReference type="ARBA" id="ARBA00023015"/>
    </source>
</evidence>
<evidence type="ECO:0000256" key="8">
    <source>
        <dbReference type="SAM" id="MobiDB-lite"/>
    </source>
</evidence>
<dbReference type="SUPFAM" id="SSF46689">
    <property type="entry name" value="Homeodomain-like"/>
    <property type="match status" value="1"/>
</dbReference>
<evidence type="ECO:0000256" key="1">
    <source>
        <dbReference type="ARBA" id="ARBA00022741"/>
    </source>
</evidence>
<evidence type="ECO:0000313" key="11">
    <source>
        <dbReference type="Proteomes" id="UP000078272"/>
    </source>
</evidence>
<evidence type="ECO:0000313" key="10">
    <source>
        <dbReference type="EMBL" id="KTQ96425.1"/>
    </source>
</evidence>
<evidence type="ECO:0000259" key="9">
    <source>
        <dbReference type="PROSITE" id="PS50045"/>
    </source>
</evidence>
<keyword evidence="2" id="KW-0067">ATP-binding</keyword>
<dbReference type="RefSeq" id="WP_058634444.1">
    <property type="nucleotide sequence ID" value="NZ_LDPZ01000015.1"/>
</dbReference>
<dbReference type="InterPro" id="IPR025943">
    <property type="entry name" value="Sigma_54_int_dom_ATP-bd_2"/>
</dbReference>
<dbReference type="GO" id="GO:0043565">
    <property type="term" value="F:sequence-specific DNA binding"/>
    <property type="evidence" value="ECO:0007669"/>
    <property type="project" value="InterPro"/>
</dbReference>
<dbReference type="InterPro" id="IPR003593">
    <property type="entry name" value="AAA+_ATPase"/>
</dbReference>
<dbReference type="Pfam" id="PF25601">
    <property type="entry name" value="AAA_lid_14"/>
    <property type="match status" value="1"/>
</dbReference>
<dbReference type="InterPro" id="IPR009057">
    <property type="entry name" value="Homeodomain-like_sf"/>
</dbReference>
<keyword evidence="6" id="KW-0010">Activator</keyword>
<sequence length="638" mass="68589">MAAAAAHQHIHEIETVALGAASRRDEVVSHSWRRCIETYRLDPSRACEAYILPEPRLREHRQRSEDLIRTARFGLETLHGQMAGQGYVLLLADALGVTVDFIGDPTFDNQLRRAGLYLGSEWSEPRAGTCAVGSCLATGEALCIHQSDHFDLTHTPLTCSAAPIYDTDGTLAAVLDISALRSPEAKISQNLVLHLVSATARRIELANLMASARGEWVIRFSRSPEFLDVDPDGAVSLDASGRVAGLTHAAQKLLAGAVGADWRDPGAVLGRPIGDFLQLALDDLPDLTRDRPSESRLLAGRDGNRVFAHAIAPPRASPRALKPTAGALPPALADLSGGDPAMDTLLAKAARLARAPLSILLQGETGTGKEVLARAIHRSRGDAKPFVALNCAALPESLIEAELFGHAPSAFTGASAKGRAGLIEAANGGTLFLDEIGDMPLSLQSRLLRVLSEREIVPVGALKPIRLDLRVISASHRDLGALVRQGAFREDLFYRLNAATLRLPPLRERQDLGWLIERLDGGAKLDPAARAALLRHVWPGNVRELRNALELGAALAEDGTIRLADLPEALGEAQPKPWSVPSLASDAPPAQGEAEEAETLRTLLLACRWNVSEAARRLGCDRTTVHRRMRRLGLAQPQ</sequence>
<keyword evidence="4" id="KW-0805">Transcription regulation</keyword>
<dbReference type="PROSITE" id="PS00675">
    <property type="entry name" value="SIGMA54_INTERACT_1"/>
    <property type="match status" value="1"/>
</dbReference>
<dbReference type="PANTHER" id="PTHR32071:SF77">
    <property type="entry name" value="TRANSCRIPTIONAL REGULATORY PROTEIN"/>
    <property type="match status" value="1"/>
</dbReference>
<dbReference type="PRINTS" id="PR01590">
    <property type="entry name" value="HTHFIS"/>
</dbReference>
<keyword evidence="5" id="KW-0238">DNA-binding</keyword>
<dbReference type="InterPro" id="IPR002078">
    <property type="entry name" value="Sigma_54_int"/>
</dbReference>
<dbReference type="InterPro" id="IPR025662">
    <property type="entry name" value="Sigma_54_int_dom_ATP-bd_1"/>
</dbReference>
<feature type="domain" description="Sigma-54 factor interaction" evidence="9">
    <location>
        <begin position="335"/>
        <end position="554"/>
    </location>
</feature>
<dbReference type="PROSITE" id="PS50045">
    <property type="entry name" value="SIGMA54_INTERACT_4"/>
    <property type="match status" value="1"/>
</dbReference>
<gene>
    <name evidence="10" type="ORF">NS226_07480</name>
</gene>
<dbReference type="STRING" id="401562.NS365_03220"/>
<organism evidence="10 11">
    <name type="scientific">Aureimonas ureilytica</name>
    <dbReference type="NCBI Taxonomy" id="401562"/>
    <lineage>
        <taxon>Bacteria</taxon>
        <taxon>Pseudomonadati</taxon>
        <taxon>Pseudomonadota</taxon>
        <taxon>Alphaproteobacteria</taxon>
        <taxon>Hyphomicrobiales</taxon>
        <taxon>Aurantimonadaceae</taxon>
        <taxon>Aureimonas</taxon>
    </lineage>
</organism>
<feature type="region of interest" description="Disordered" evidence="8">
    <location>
        <begin position="573"/>
        <end position="595"/>
    </location>
</feature>
<dbReference type="AlphaFoldDB" id="A0A175R9D3"/>
<dbReference type="Gene3D" id="3.30.450.40">
    <property type="match status" value="1"/>
</dbReference>